<dbReference type="Gene3D" id="3.10.310.70">
    <property type="match status" value="1"/>
</dbReference>
<dbReference type="GO" id="GO:0016810">
    <property type="term" value="F:hydrolase activity, acting on carbon-nitrogen (but not peptide) bonds"/>
    <property type="evidence" value="ECO:0007669"/>
    <property type="project" value="InterPro"/>
</dbReference>
<comment type="caution">
    <text evidence="3">The sequence shown here is derived from an EMBL/GenBank/DDBJ whole genome shotgun (WGS) entry which is preliminary data.</text>
</comment>
<dbReference type="InterPro" id="IPR032466">
    <property type="entry name" value="Metal_Hydrolase"/>
</dbReference>
<dbReference type="PANTHER" id="PTHR22642">
    <property type="entry name" value="IMIDAZOLONEPROPIONASE"/>
    <property type="match status" value="1"/>
</dbReference>
<protein>
    <recommendedName>
        <fullName evidence="2">Amidohydrolase 3 domain-containing protein</fullName>
    </recommendedName>
</protein>
<accession>A0A4R5TSM9</accession>
<dbReference type="InterPro" id="IPR011059">
    <property type="entry name" value="Metal-dep_hydrolase_composite"/>
</dbReference>
<proteinExistence type="predicted"/>
<dbReference type="AlphaFoldDB" id="A0A4R5TSM9"/>
<feature type="domain" description="Amidohydrolase 3" evidence="2">
    <location>
        <begin position="68"/>
        <end position="527"/>
    </location>
</feature>
<dbReference type="EMBL" id="SMTF01000023">
    <property type="protein sequence ID" value="TDK19430.1"/>
    <property type="molecule type" value="Genomic_DNA"/>
</dbReference>
<feature type="signal peptide" evidence="1">
    <location>
        <begin position="1"/>
        <end position="18"/>
    </location>
</feature>
<dbReference type="Pfam" id="PF07969">
    <property type="entry name" value="Amidohydro_3"/>
    <property type="match status" value="1"/>
</dbReference>
<dbReference type="PANTHER" id="PTHR22642:SF2">
    <property type="entry name" value="PROTEIN LONG AFTER FAR-RED 3"/>
    <property type="match status" value="1"/>
</dbReference>
<evidence type="ECO:0000313" key="4">
    <source>
        <dbReference type="Proteomes" id="UP000294796"/>
    </source>
</evidence>
<dbReference type="InterPro" id="IPR013108">
    <property type="entry name" value="Amidohydro_3"/>
</dbReference>
<dbReference type="Gene3D" id="3.20.20.140">
    <property type="entry name" value="Metal-dependent hydrolases"/>
    <property type="match status" value="1"/>
</dbReference>
<keyword evidence="1" id="KW-0732">Signal</keyword>
<organism evidence="3 4">
    <name type="scientific">Luteimonas aestuarii</name>
    <dbReference type="NCBI Taxonomy" id="453837"/>
    <lineage>
        <taxon>Bacteria</taxon>
        <taxon>Pseudomonadati</taxon>
        <taxon>Pseudomonadota</taxon>
        <taxon>Gammaproteobacteria</taxon>
        <taxon>Lysobacterales</taxon>
        <taxon>Lysobacteraceae</taxon>
        <taxon>Luteimonas</taxon>
    </lineage>
</organism>
<gene>
    <name evidence="3" type="ORF">E2F46_16815</name>
</gene>
<sequence>MRLALLLGSLLLALPLQASDLLLVNGRIWTGDESRPDASAMAVRDGRIVAVGDEAAVRAAVPAGVQPIDLGGRRVVPGINDAHVHLGTAPPSTRLELPFPESTSEQLEAALKAQPVDGEGWITGDIGSAIWTDAGWDQARLDALHPSRPVQLQMFTGHGLLLNTVAQRALGLDPAVEVPGGWYGTKADGTFDGRVYEYAHWRSLAQSPPQPDARELQSIQRYSQATLKWGTTSLQVMPWMPPARFLGLWNDAAVPSRLRLIRFPAPATHDEPVVTDALPKHPADMPRTTVSGTKWIIDGTPVDQAAPLREPYPDTGATGRLNFDQAQIEALLREILARDDHVLLHVGGDVAAITIMDAMEAIAPPAQWHGRRLRFEHGDGLAPDLLARATSFGIVVVQNPSHFAVPDGHPWMSLAREREFSPLSDLVDAGLPLAFGSDGPPNPWLNLMFAIAPATRPDQALTREQALRAYTGGSAYAEFTEHEKGKLAPGYLADFAVLSQDVLDEAAVPLQALPGTTSLLTVIGGEIAWRDPGF</sequence>
<dbReference type="Gene3D" id="2.30.40.10">
    <property type="entry name" value="Urease, subunit C, domain 1"/>
    <property type="match status" value="1"/>
</dbReference>
<dbReference type="Proteomes" id="UP000294796">
    <property type="component" value="Unassembled WGS sequence"/>
</dbReference>
<dbReference type="SUPFAM" id="SSF51338">
    <property type="entry name" value="Composite domain of metallo-dependent hydrolases"/>
    <property type="match status" value="1"/>
</dbReference>
<evidence type="ECO:0000313" key="3">
    <source>
        <dbReference type="EMBL" id="TDK19430.1"/>
    </source>
</evidence>
<dbReference type="SUPFAM" id="SSF51556">
    <property type="entry name" value="Metallo-dependent hydrolases"/>
    <property type="match status" value="1"/>
</dbReference>
<feature type="chain" id="PRO_5020765923" description="Amidohydrolase 3 domain-containing protein" evidence="1">
    <location>
        <begin position="19"/>
        <end position="534"/>
    </location>
</feature>
<name>A0A4R5TSM9_9GAMM</name>
<evidence type="ECO:0000259" key="2">
    <source>
        <dbReference type="Pfam" id="PF07969"/>
    </source>
</evidence>
<keyword evidence="4" id="KW-1185">Reference proteome</keyword>
<evidence type="ECO:0000256" key="1">
    <source>
        <dbReference type="SAM" id="SignalP"/>
    </source>
</evidence>
<dbReference type="OrthoDB" id="9031471at2"/>
<dbReference type="RefSeq" id="WP_133323742.1">
    <property type="nucleotide sequence ID" value="NZ_SMTF01000023.1"/>
</dbReference>
<reference evidence="3 4" key="1">
    <citation type="submission" date="2019-03" db="EMBL/GenBank/DDBJ databases">
        <title>Luteimonas zhaokaii sp.nov., isolated from the rectal contents of Plateau pika in Yushu, Qinghai Province, China.</title>
        <authorList>
            <person name="Zhang G."/>
        </authorList>
    </citation>
    <scope>NUCLEOTIDE SEQUENCE [LARGE SCALE GENOMIC DNA]</scope>
    <source>
        <strain evidence="3 4">B9</strain>
    </source>
</reference>